<protein>
    <recommendedName>
        <fullName evidence="2">NIPSNAP domain-containing protein</fullName>
    </recommendedName>
</protein>
<dbReference type="KEGG" id="aqu:105316817"/>
<dbReference type="Proteomes" id="UP000007879">
    <property type="component" value="Unassembled WGS sequence"/>
</dbReference>
<dbReference type="InterPro" id="IPR051557">
    <property type="entry name" value="NipSnap_domain"/>
</dbReference>
<feature type="domain" description="NIPSNAP" evidence="2">
    <location>
        <begin position="33"/>
        <end position="131"/>
    </location>
</feature>
<dbReference type="PANTHER" id="PTHR21017">
    <property type="entry name" value="NIPSNAP-RELATED"/>
    <property type="match status" value="1"/>
</dbReference>
<dbReference type="SUPFAM" id="SSF54909">
    <property type="entry name" value="Dimeric alpha+beta barrel"/>
    <property type="match status" value="2"/>
</dbReference>
<evidence type="ECO:0000313" key="4">
    <source>
        <dbReference type="Proteomes" id="UP000007879"/>
    </source>
</evidence>
<evidence type="ECO:0000313" key="3">
    <source>
        <dbReference type="EnsemblMetazoa" id="XP_011410331.1"/>
    </source>
</evidence>
<organism evidence="3 4">
    <name type="scientific">Amphimedon queenslandica</name>
    <name type="common">Sponge</name>
    <dbReference type="NCBI Taxonomy" id="400682"/>
    <lineage>
        <taxon>Eukaryota</taxon>
        <taxon>Metazoa</taxon>
        <taxon>Porifera</taxon>
        <taxon>Demospongiae</taxon>
        <taxon>Heteroscleromorpha</taxon>
        <taxon>Haplosclerida</taxon>
        <taxon>Niphatidae</taxon>
        <taxon>Amphimedon</taxon>
    </lineage>
</organism>
<dbReference type="RefSeq" id="XP_011410331.1">
    <property type="nucleotide sequence ID" value="XM_011412029.2"/>
</dbReference>
<dbReference type="AlphaFoldDB" id="A0AAN0IVA9"/>
<dbReference type="Gene3D" id="3.30.70.100">
    <property type="match status" value="2"/>
</dbReference>
<sequence length="238" mass="27742">MLSRISPRASQSSTSSLLSFFSRNSSSSNTKIYELRTYDIIPEKLPFFIQLSNSHFHLRTAHSRMIGYWTSELGALSQTIHLWEYDSLTQRASIRKTLYQDKDWLEYFVKPALPCIKKQSNIALSLLPWTPLNEENTDKPRAFQLIQRSFMPGHFKQWESLMKQGWASRPHHSQPIGFWKTEFGPADNVYELWAYESFDQAIAVKENKEWRDTVGQAVLYTKESYVKGLLPIEISPLK</sequence>
<dbReference type="GeneID" id="105316817"/>
<dbReference type="InterPro" id="IPR012577">
    <property type="entry name" value="NIPSNAP"/>
</dbReference>
<dbReference type="GO" id="GO:0000423">
    <property type="term" value="P:mitophagy"/>
    <property type="evidence" value="ECO:0007669"/>
    <property type="project" value="UniProtKB-ARBA"/>
</dbReference>
<reference evidence="3" key="2">
    <citation type="submission" date="2024-06" db="UniProtKB">
        <authorList>
            <consortium name="EnsemblMetazoa"/>
        </authorList>
    </citation>
    <scope>IDENTIFICATION</scope>
</reference>
<feature type="domain" description="NIPSNAP" evidence="2">
    <location>
        <begin position="151"/>
        <end position="235"/>
    </location>
</feature>
<evidence type="ECO:0000256" key="1">
    <source>
        <dbReference type="ARBA" id="ARBA00005291"/>
    </source>
</evidence>
<dbReference type="EnsemblMetazoa" id="XM_011412029.2">
    <property type="protein sequence ID" value="XP_011410331.1"/>
    <property type="gene ID" value="LOC105316817"/>
</dbReference>
<accession>A0AAN0IVA9</accession>
<dbReference type="Pfam" id="PF07978">
    <property type="entry name" value="NIPSNAP"/>
    <property type="match status" value="2"/>
</dbReference>
<proteinExistence type="inferred from homology"/>
<reference evidence="4" key="1">
    <citation type="journal article" date="2010" name="Nature">
        <title>The Amphimedon queenslandica genome and the evolution of animal complexity.</title>
        <authorList>
            <person name="Srivastava M."/>
            <person name="Simakov O."/>
            <person name="Chapman J."/>
            <person name="Fahey B."/>
            <person name="Gauthier M.E."/>
            <person name="Mitros T."/>
            <person name="Richards G.S."/>
            <person name="Conaco C."/>
            <person name="Dacre M."/>
            <person name="Hellsten U."/>
            <person name="Larroux C."/>
            <person name="Putnam N.H."/>
            <person name="Stanke M."/>
            <person name="Adamska M."/>
            <person name="Darling A."/>
            <person name="Degnan S.M."/>
            <person name="Oakley T.H."/>
            <person name="Plachetzki D.C."/>
            <person name="Zhai Y."/>
            <person name="Adamski M."/>
            <person name="Calcino A."/>
            <person name="Cummins S.F."/>
            <person name="Goodstein D.M."/>
            <person name="Harris C."/>
            <person name="Jackson D.J."/>
            <person name="Leys S.P."/>
            <person name="Shu S."/>
            <person name="Woodcroft B.J."/>
            <person name="Vervoort M."/>
            <person name="Kosik K.S."/>
            <person name="Manning G."/>
            <person name="Degnan B.M."/>
            <person name="Rokhsar D.S."/>
        </authorList>
    </citation>
    <scope>NUCLEOTIDE SEQUENCE [LARGE SCALE GENOMIC DNA]</scope>
</reference>
<evidence type="ECO:0000259" key="2">
    <source>
        <dbReference type="Pfam" id="PF07978"/>
    </source>
</evidence>
<keyword evidence="4" id="KW-1185">Reference proteome</keyword>
<comment type="similarity">
    <text evidence="1">Belongs to the NipSnap family.</text>
</comment>
<dbReference type="PANTHER" id="PTHR21017:SF19">
    <property type="entry name" value="PROTEIN NIPSNAP HOMOLOG 3B"/>
    <property type="match status" value="1"/>
</dbReference>
<dbReference type="InterPro" id="IPR011008">
    <property type="entry name" value="Dimeric_a/b-barrel"/>
</dbReference>
<name>A0AAN0IVA9_AMPQE</name>
<dbReference type="GO" id="GO:0005739">
    <property type="term" value="C:mitochondrion"/>
    <property type="evidence" value="ECO:0007669"/>
    <property type="project" value="TreeGrafter"/>
</dbReference>